<reference evidence="1" key="1">
    <citation type="submission" date="2022-11" db="EMBL/GenBank/DDBJ databases">
        <authorList>
            <person name="Morgan W.R."/>
            <person name="Tartar A."/>
        </authorList>
    </citation>
    <scope>NUCLEOTIDE SEQUENCE</scope>
    <source>
        <strain evidence="1">ARSEF 373</strain>
    </source>
</reference>
<dbReference type="AlphaFoldDB" id="A0AAV2YJU3"/>
<sequence>MLYVKEISETKYKRQYVASIRFVPRGVGHLKEYKFDVEYKNEIFSFKLLDLLLAVKKSINYKKVVLEPYGAFDNDDSFRRRNFNLYGGLLHKYDKNFEADNRIVVVWLNHLRNVIANNDETGTIIC</sequence>
<reference evidence="1" key="2">
    <citation type="journal article" date="2023" name="Microbiol Resour">
        <title>Decontamination and Annotation of the Draft Genome Sequence of the Oomycete Lagenidium giganteum ARSEF 373.</title>
        <authorList>
            <person name="Morgan W.R."/>
            <person name="Tartar A."/>
        </authorList>
    </citation>
    <scope>NUCLEOTIDE SEQUENCE</scope>
    <source>
        <strain evidence="1">ARSEF 373</strain>
    </source>
</reference>
<accession>A0AAV2YJU3</accession>
<comment type="caution">
    <text evidence="1">The sequence shown here is derived from an EMBL/GenBank/DDBJ whole genome shotgun (WGS) entry which is preliminary data.</text>
</comment>
<protein>
    <submittedName>
        <fullName evidence="1">Uncharacterized protein</fullName>
    </submittedName>
</protein>
<dbReference type="Proteomes" id="UP001146120">
    <property type="component" value="Unassembled WGS sequence"/>
</dbReference>
<proteinExistence type="predicted"/>
<gene>
    <name evidence="1" type="ORF">N0F65_006290</name>
</gene>
<keyword evidence="2" id="KW-1185">Reference proteome</keyword>
<evidence type="ECO:0000313" key="2">
    <source>
        <dbReference type="Proteomes" id="UP001146120"/>
    </source>
</evidence>
<dbReference type="EMBL" id="DAKRPA010000360">
    <property type="protein sequence ID" value="DAZ92969.1"/>
    <property type="molecule type" value="Genomic_DNA"/>
</dbReference>
<name>A0AAV2YJU3_9STRA</name>
<organism evidence="1 2">
    <name type="scientific">Lagenidium giganteum</name>
    <dbReference type="NCBI Taxonomy" id="4803"/>
    <lineage>
        <taxon>Eukaryota</taxon>
        <taxon>Sar</taxon>
        <taxon>Stramenopiles</taxon>
        <taxon>Oomycota</taxon>
        <taxon>Peronosporomycetes</taxon>
        <taxon>Pythiales</taxon>
        <taxon>Pythiaceae</taxon>
    </lineage>
</organism>
<evidence type="ECO:0000313" key="1">
    <source>
        <dbReference type="EMBL" id="DAZ92969.1"/>
    </source>
</evidence>